<reference evidence="1" key="2">
    <citation type="submission" date="2020-09" db="EMBL/GenBank/DDBJ databases">
        <authorList>
            <person name="Sun Q."/>
            <person name="Zhou Y."/>
        </authorList>
    </citation>
    <scope>NUCLEOTIDE SEQUENCE</scope>
    <source>
        <strain evidence="1">CGMCC 4.3508</strain>
    </source>
</reference>
<protein>
    <submittedName>
        <fullName evidence="1">Uncharacterized protein</fullName>
    </submittedName>
</protein>
<sequence>MHPELPFRTSNQVAQYLREPFGPEAEFSLLETEFGWVCRPILTQQEMAAGLGLGLGNFVVNKQTGVITEHRSLPPEVIGQEFDQAIRSGQPVQGARVYPPTWTVQIQATRETPTDIEYRVQARSLTDPPAEPPIDHLLLINKQTFHMVTNVQVIHPACSEAAAWAEDRSQETGTWPQAGTFQF</sequence>
<evidence type="ECO:0000313" key="1">
    <source>
        <dbReference type="EMBL" id="GGL32450.1"/>
    </source>
</evidence>
<organism evidence="1 2">
    <name type="scientific">Nocardia jinanensis</name>
    <dbReference type="NCBI Taxonomy" id="382504"/>
    <lineage>
        <taxon>Bacteria</taxon>
        <taxon>Bacillati</taxon>
        <taxon>Actinomycetota</taxon>
        <taxon>Actinomycetes</taxon>
        <taxon>Mycobacteriales</taxon>
        <taxon>Nocardiaceae</taxon>
        <taxon>Nocardia</taxon>
    </lineage>
</organism>
<dbReference type="Proteomes" id="UP000638263">
    <property type="component" value="Unassembled WGS sequence"/>
</dbReference>
<evidence type="ECO:0000313" key="2">
    <source>
        <dbReference type="Proteomes" id="UP000638263"/>
    </source>
</evidence>
<comment type="caution">
    <text evidence="1">The sequence shown here is derived from an EMBL/GenBank/DDBJ whole genome shotgun (WGS) entry which is preliminary data.</text>
</comment>
<gene>
    <name evidence="1" type="ORF">GCM10011588_54070</name>
</gene>
<dbReference type="EMBL" id="BMMH01000014">
    <property type="protein sequence ID" value="GGL32450.1"/>
    <property type="molecule type" value="Genomic_DNA"/>
</dbReference>
<accession>A0A917RUA4</accession>
<proteinExistence type="predicted"/>
<dbReference type="AlphaFoldDB" id="A0A917RUA4"/>
<dbReference type="RefSeq" id="WP_058855081.1">
    <property type="nucleotide sequence ID" value="NZ_BMMH01000014.1"/>
</dbReference>
<reference evidence="1" key="1">
    <citation type="journal article" date="2014" name="Int. J. Syst. Evol. Microbiol.">
        <title>Complete genome sequence of Corynebacterium casei LMG S-19264T (=DSM 44701T), isolated from a smear-ripened cheese.</title>
        <authorList>
            <consortium name="US DOE Joint Genome Institute (JGI-PGF)"/>
            <person name="Walter F."/>
            <person name="Albersmeier A."/>
            <person name="Kalinowski J."/>
            <person name="Ruckert C."/>
        </authorList>
    </citation>
    <scope>NUCLEOTIDE SEQUENCE</scope>
    <source>
        <strain evidence="1">CGMCC 4.3508</strain>
    </source>
</reference>
<keyword evidence="2" id="KW-1185">Reference proteome</keyword>
<name>A0A917RUA4_9NOCA</name>